<protein>
    <submittedName>
        <fullName evidence="2">Hypothetical_protein</fullName>
    </submittedName>
</protein>
<keyword evidence="3" id="KW-1185">Reference proteome</keyword>
<comment type="caution">
    <text evidence="2">The sequence shown here is derived from an EMBL/GenBank/DDBJ whole genome shotgun (WGS) entry which is preliminary data.</text>
</comment>
<keyword evidence="1" id="KW-0812">Transmembrane</keyword>
<proteinExistence type="predicted"/>
<feature type="transmembrane region" description="Helical" evidence="1">
    <location>
        <begin position="26"/>
        <end position="45"/>
    </location>
</feature>
<dbReference type="EMBL" id="CAXDID020000137">
    <property type="protein sequence ID" value="CAL6037750.1"/>
    <property type="molecule type" value="Genomic_DNA"/>
</dbReference>
<evidence type="ECO:0000313" key="3">
    <source>
        <dbReference type="Proteomes" id="UP001642409"/>
    </source>
</evidence>
<gene>
    <name evidence="2" type="ORF">HINF_LOCUS37041</name>
</gene>
<feature type="transmembrane region" description="Helical" evidence="1">
    <location>
        <begin position="104"/>
        <end position="123"/>
    </location>
</feature>
<sequence length="268" mass="31904">MLSYIDDVMCGKQKYYRYILKIVERMLFNIFYKITYLAFACSYIYQKTNVHLYIGIAYLIITWIHIYLCLYLLPKALLIWFSVVPSVLLIFNGVVSISGQDQQIVSIMLALICFFSLIIYRIIQLTTEKQIRNHEQLDQLHTQEMIQSSYSTSKKFTVAFILKDFIMSMHSISDKQYLFTKLMFNLKLIQKSVLEQSVVIWKSSLEEQTICAIMMIDMYNIKYKSPELKQQLKTFCMNIVRQKQQVQQIQYKQEKIYEQPILWSPSQL</sequence>
<name>A0ABP1JGF5_9EUKA</name>
<feature type="transmembrane region" description="Helical" evidence="1">
    <location>
        <begin position="77"/>
        <end position="98"/>
    </location>
</feature>
<evidence type="ECO:0000256" key="1">
    <source>
        <dbReference type="SAM" id="Phobius"/>
    </source>
</evidence>
<reference evidence="2 3" key="1">
    <citation type="submission" date="2024-07" db="EMBL/GenBank/DDBJ databases">
        <authorList>
            <person name="Akdeniz Z."/>
        </authorList>
    </citation>
    <scope>NUCLEOTIDE SEQUENCE [LARGE SCALE GENOMIC DNA]</scope>
</reference>
<keyword evidence="1" id="KW-1133">Transmembrane helix</keyword>
<feature type="transmembrane region" description="Helical" evidence="1">
    <location>
        <begin position="51"/>
        <end position="70"/>
    </location>
</feature>
<dbReference type="Proteomes" id="UP001642409">
    <property type="component" value="Unassembled WGS sequence"/>
</dbReference>
<keyword evidence="1" id="KW-0472">Membrane</keyword>
<organism evidence="2 3">
    <name type="scientific">Hexamita inflata</name>
    <dbReference type="NCBI Taxonomy" id="28002"/>
    <lineage>
        <taxon>Eukaryota</taxon>
        <taxon>Metamonada</taxon>
        <taxon>Diplomonadida</taxon>
        <taxon>Hexamitidae</taxon>
        <taxon>Hexamitinae</taxon>
        <taxon>Hexamita</taxon>
    </lineage>
</organism>
<accession>A0ABP1JGF5</accession>
<evidence type="ECO:0000313" key="2">
    <source>
        <dbReference type="EMBL" id="CAL6037750.1"/>
    </source>
</evidence>